<dbReference type="EMBL" id="CM000761">
    <property type="protein sequence ID" value="KXG35466.1"/>
    <property type="molecule type" value="Genomic_DNA"/>
</dbReference>
<accession>A0A1B6QC19</accession>
<feature type="region of interest" description="Disordered" evidence="1">
    <location>
        <begin position="22"/>
        <end position="53"/>
    </location>
</feature>
<dbReference type="Gramene" id="KXG35466">
    <property type="protein sequence ID" value="KXG35466"/>
    <property type="gene ID" value="SORBI_3002G177900"/>
</dbReference>
<reference evidence="3" key="2">
    <citation type="journal article" date="2018" name="Plant J.">
        <title>The Sorghum bicolor reference genome: improved assembly, gene annotations, a transcriptome atlas, and signatures of genome organization.</title>
        <authorList>
            <person name="McCormick R.F."/>
            <person name="Truong S.K."/>
            <person name="Sreedasyam A."/>
            <person name="Jenkins J."/>
            <person name="Shu S."/>
            <person name="Sims D."/>
            <person name="Kennedy M."/>
            <person name="Amirebrahimi M."/>
            <person name="Weers B.D."/>
            <person name="McKinley B."/>
            <person name="Mattison A."/>
            <person name="Morishige D.T."/>
            <person name="Grimwood J."/>
            <person name="Schmutz J."/>
            <person name="Mullet J.E."/>
        </authorList>
    </citation>
    <scope>NUCLEOTIDE SEQUENCE [LARGE SCALE GENOMIC DNA]</scope>
    <source>
        <strain evidence="3">cv. BTx623</strain>
    </source>
</reference>
<dbReference type="eggNOG" id="KOG4430">
    <property type="taxonomic scope" value="Eukaryota"/>
</dbReference>
<evidence type="ECO:0000313" key="2">
    <source>
        <dbReference type="EMBL" id="KXG35466.1"/>
    </source>
</evidence>
<dbReference type="InParanoid" id="A0A1B6QC19"/>
<organism evidence="2 3">
    <name type="scientific">Sorghum bicolor</name>
    <name type="common">Sorghum</name>
    <name type="synonym">Sorghum vulgare</name>
    <dbReference type="NCBI Taxonomy" id="4558"/>
    <lineage>
        <taxon>Eukaryota</taxon>
        <taxon>Viridiplantae</taxon>
        <taxon>Streptophyta</taxon>
        <taxon>Embryophyta</taxon>
        <taxon>Tracheophyta</taxon>
        <taxon>Spermatophyta</taxon>
        <taxon>Magnoliopsida</taxon>
        <taxon>Liliopsida</taxon>
        <taxon>Poales</taxon>
        <taxon>Poaceae</taxon>
        <taxon>PACMAD clade</taxon>
        <taxon>Panicoideae</taxon>
        <taxon>Andropogonodae</taxon>
        <taxon>Andropogoneae</taxon>
        <taxon>Sorghinae</taxon>
        <taxon>Sorghum</taxon>
    </lineage>
</organism>
<feature type="compositionally biased region" description="Basic residues" evidence="1">
    <location>
        <begin position="95"/>
        <end position="104"/>
    </location>
</feature>
<reference evidence="2 3" key="1">
    <citation type="journal article" date="2009" name="Nature">
        <title>The Sorghum bicolor genome and the diversification of grasses.</title>
        <authorList>
            <person name="Paterson A.H."/>
            <person name="Bowers J.E."/>
            <person name="Bruggmann R."/>
            <person name="Dubchak I."/>
            <person name="Grimwood J."/>
            <person name="Gundlach H."/>
            <person name="Haberer G."/>
            <person name="Hellsten U."/>
            <person name="Mitros T."/>
            <person name="Poliakov A."/>
            <person name="Schmutz J."/>
            <person name="Spannagl M."/>
            <person name="Tang H."/>
            <person name="Wang X."/>
            <person name="Wicker T."/>
            <person name="Bharti A.K."/>
            <person name="Chapman J."/>
            <person name="Feltus F.A."/>
            <person name="Gowik U."/>
            <person name="Grigoriev I.V."/>
            <person name="Lyons E."/>
            <person name="Maher C.A."/>
            <person name="Martis M."/>
            <person name="Narechania A."/>
            <person name="Otillar R.P."/>
            <person name="Penning B.W."/>
            <person name="Salamov A.A."/>
            <person name="Wang Y."/>
            <person name="Zhang L."/>
            <person name="Carpita N.C."/>
            <person name="Freeling M."/>
            <person name="Gingle A.R."/>
            <person name="Hash C.T."/>
            <person name="Keller B."/>
            <person name="Klein P."/>
            <person name="Kresovich S."/>
            <person name="McCann M.C."/>
            <person name="Ming R."/>
            <person name="Peterson D.G."/>
            <person name="Mehboob-ur-Rahman"/>
            <person name="Ware D."/>
            <person name="Westhoff P."/>
            <person name="Mayer K.F."/>
            <person name="Messing J."/>
            <person name="Rokhsar D.S."/>
        </authorList>
    </citation>
    <scope>NUCLEOTIDE SEQUENCE [LARGE SCALE GENOMIC DNA]</scope>
    <source>
        <strain evidence="3">cv. BTx623</strain>
    </source>
</reference>
<feature type="compositionally biased region" description="Low complexity" evidence="1">
    <location>
        <begin position="31"/>
        <end position="47"/>
    </location>
</feature>
<name>A0A1B6QC19_SORBI</name>
<dbReference type="Proteomes" id="UP000000768">
    <property type="component" value="Chromosome 2"/>
</dbReference>
<proteinExistence type="predicted"/>
<gene>
    <name evidence="2" type="ORF">SORBI_3002G177900</name>
</gene>
<feature type="compositionally biased region" description="Basic and acidic residues" evidence="1">
    <location>
        <begin position="157"/>
        <end position="166"/>
    </location>
</feature>
<feature type="region of interest" description="Disordered" evidence="1">
    <location>
        <begin position="83"/>
        <end position="184"/>
    </location>
</feature>
<feature type="compositionally biased region" description="Low complexity" evidence="1">
    <location>
        <begin position="105"/>
        <end position="114"/>
    </location>
</feature>
<dbReference type="AlphaFoldDB" id="A0A1B6QC19"/>
<feature type="compositionally biased region" description="Low complexity" evidence="1">
    <location>
        <begin position="135"/>
        <end position="151"/>
    </location>
</feature>
<feature type="compositionally biased region" description="Low complexity" evidence="1">
    <location>
        <begin position="167"/>
        <end position="177"/>
    </location>
</feature>
<keyword evidence="3" id="KW-1185">Reference proteome</keyword>
<dbReference type="PANTHER" id="PTHR47692">
    <property type="entry name" value="RING/U-BOX SUPERFAMILY PROTEIN"/>
    <property type="match status" value="1"/>
</dbReference>
<protein>
    <submittedName>
        <fullName evidence="2">Uncharacterized protein</fullName>
    </submittedName>
</protein>
<evidence type="ECO:0000256" key="1">
    <source>
        <dbReference type="SAM" id="MobiDB-lite"/>
    </source>
</evidence>
<dbReference type="PANTHER" id="PTHR47692:SF2">
    <property type="entry name" value="ZINC FINGER RING-TYPE DOMAIN CONTAINING PROTEIN"/>
    <property type="match status" value="1"/>
</dbReference>
<sequence length="387" mass="44024">MGKEQEEITSFTGFYNKRCLGVSKTKKTRRSSSAAVFAPPSVVSPPSLGFASDSAHLGRPLPPATPPIHVLGLLVVVAEHARRQPSPPNTFSEHARRRAHRQPRPSRSLGAHSPPARRTRPPSTPAANPIRRTRSPSTAAPTAKATRRGGTPVAVKVELDEDRRAADAAGETTATGRHNPSQPQRLQDLVTIAQTENLSVIHAFDGESFEQWRLSDAHELVSQFYNMKESTSNIAGVQQYWEQQRYLRKKIWLETWLRREIQALTRDENVEAIVYHIHGVIGSFMKRLEMEHKSRMISPEKRREEFRRLVSDAARSFLLARTERFVTEVELFLVSNLNMEAYNKLCIQRFRESSSHLTREQDALPHDRSLEEHYLYFVCNDTDCDEM</sequence>
<evidence type="ECO:0000313" key="3">
    <source>
        <dbReference type="Proteomes" id="UP000000768"/>
    </source>
</evidence>
<dbReference type="STRING" id="4558.A0A1B6QC19"/>